<dbReference type="EMBL" id="JAULSU010000002">
    <property type="protein sequence ID" value="KAK0627093.1"/>
    <property type="molecule type" value="Genomic_DNA"/>
</dbReference>
<sequence length="192" mass="21048">MSPVPSVVTPLTLSPSIAQAIAKVQLNDDDLEEVPGFPEEMVLHRLKKGMRQFDIIFQQAISEIEPLIRQRQDGDLNASVEPIPRVLDFQKGALTASSWAFAIPLPRKRNLSAGAASPAPQEPLPADTATRPQVTFWDDKNRKVSTVWKPFSADQCEGYLLESGVTMGITGEGISVILIQWRGDSDGVGREK</sequence>
<organism evidence="1 2">
    <name type="scientific">Immersiella caudata</name>
    <dbReference type="NCBI Taxonomy" id="314043"/>
    <lineage>
        <taxon>Eukaryota</taxon>
        <taxon>Fungi</taxon>
        <taxon>Dikarya</taxon>
        <taxon>Ascomycota</taxon>
        <taxon>Pezizomycotina</taxon>
        <taxon>Sordariomycetes</taxon>
        <taxon>Sordariomycetidae</taxon>
        <taxon>Sordariales</taxon>
        <taxon>Lasiosphaeriaceae</taxon>
        <taxon>Immersiella</taxon>
    </lineage>
</organism>
<comment type="caution">
    <text evidence="1">The sequence shown here is derived from an EMBL/GenBank/DDBJ whole genome shotgun (WGS) entry which is preliminary data.</text>
</comment>
<dbReference type="Proteomes" id="UP001175000">
    <property type="component" value="Unassembled WGS sequence"/>
</dbReference>
<gene>
    <name evidence="1" type="ORF">B0T14DRAFT_562932</name>
</gene>
<keyword evidence="2" id="KW-1185">Reference proteome</keyword>
<evidence type="ECO:0000313" key="1">
    <source>
        <dbReference type="EMBL" id="KAK0627093.1"/>
    </source>
</evidence>
<reference evidence="1" key="1">
    <citation type="submission" date="2023-06" db="EMBL/GenBank/DDBJ databases">
        <title>Genome-scale phylogeny and comparative genomics of the fungal order Sordariales.</title>
        <authorList>
            <consortium name="Lawrence Berkeley National Laboratory"/>
            <person name="Hensen N."/>
            <person name="Bonometti L."/>
            <person name="Westerberg I."/>
            <person name="Brannstrom I.O."/>
            <person name="Guillou S."/>
            <person name="Cros-Aarteil S."/>
            <person name="Calhoun S."/>
            <person name="Haridas S."/>
            <person name="Kuo A."/>
            <person name="Mondo S."/>
            <person name="Pangilinan J."/>
            <person name="Riley R."/>
            <person name="Labutti K."/>
            <person name="Andreopoulos B."/>
            <person name="Lipzen A."/>
            <person name="Chen C."/>
            <person name="Yanf M."/>
            <person name="Daum C."/>
            <person name="Ng V."/>
            <person name="Clum A."/>
            <person name="Steindorff A."/>
            <person name="Ohm R."/>
            <person name="Martin F."/>
            <person name="Silar P."/>
            <person name="Natvig D."/>
            <person name="Lalanne C."/>
            <person name="Gautier V."/>
            <person name="Ament-Velasquez S.L."/>
            <person name="Kruys A."/>
            <person name="Hutchinson M.I."/>
            <person name="Powell A.J."/>
            <person name="Barry K."/>
            <person name="Miller A.N."/>
            <person name="Grigoriev I.V."/>
            <person name="Debuchy R."/>
            <person name="Gladieux P."/>
            <person name="Thoren M.H."/>
            <person name="Johannesson H."/>
        </authorList>
    </citation>
    <scope>NUCLEOTIDE SEQUENCE</scope>
    <source>
        <strain evidence="1">CBS 606.72</strain>
    </source>
</reference>
<proteinExistence type="predicted"/>
<accession>A0AA39X4F8</accession>
<protein>
    <submittedName>
        <fullName evidence="1">Uncharacterized protein</fullName>
    </submittedName>
</protein>
<name>A0AA39X4F8_9PEZI</name>
<evidence type="ECO:0000313" key="2">
    <source>
        <dbReference type="Proteomes" id="UP001175000"/>
    </source>
</evidence>
<dbReference type="AlphaFoldDB" id="A0AA39X4F8"/>